<sequence>MYFPCFAAKNIFLPRNKMHNYILLRNCNPEKNNGRKT</sequence>
<accession>A0A0E9W8Y1</accession>
<dbReference type="AlphaFoldDB" id="A0A0E9W8Y1"/>
<name>A0A0E9W8Y1_ANGAN</name>
<organism evidence="1">
    <name type="scientific">Anguilla anguilla</name>
    <name type="common">European freshwater eel</name>
    <name type="synonym">Muraena anguilla</name>
    <dbReference type="NCBI Taxonomy" id="7936"/>
    <lineage>
        <taxon>Eukaryota</taxon>
        <taxon>Metazoa</taxon>
        <taxon>Chordata</taxon>
        <taxon>Craniata</taxon>
        <taxon>Vertebrata</taxon>
        <taxon>Euteleostomi</taxon>
        <taxon>Actinopterygii</taxon>
        <taxon>Neopterygii</taxon>
        <taxon>Teleostei</taxon>
        <taxon>Anguilliformes</taxon>
        <taxon>Anguillidae</taxon>
        <taxon>Anguilla</taxon>
    </lineage>
</organism>
<proteinExistence type="predicted"/>
<protein>
    <submittedName>
        <fullName evidence="1">Uncharacterized protein</fullName>
    </submittedName>
</protein>
<reference evidence="1" key="2">
    <citation type="journal article" date="2015" name="Fish Shellfish Immunol.">
        <title>Early steps in the European eel (Anguilla anguilla)-Vibrio vulnificus interaction in the gills: Role of the RtxA13 toxin.</title>
        <authorList>
            <person name="Callol A."/>
            <person name="Pajuelo D."/>
            <person name="Ebbesson L."/>
            <person name="Teles M."/>
            <person name="MacKenzie S."/>
            <person name="Amaro C."/>
        </authorList>
    </citation>
    <scope>NUCLEOTIDE SEQUENCE</scope>
</reference>
<reference evidence="1" key="1">
    <citation type="submission" date="2014-11" db="EMBL/GenBank/DDBJ databases">
        <authorList>
            <person name="Amaro Gonzalez C."/>
        </authorList>
    </citation>
    <scope>NUCLEOTIDE SEQUENCE</scope>
</reference>
<dbReference type="EMBL" id="GBXM01021738">
    <property type="protein sequence ID" value="JAH86839.1"/>
    <property type="molecule type" value="Transcribed_RNA"/>
</dbReference>
<evidence type="ECO:0000313" key="1">
    <source>
        <dbReference type="EMBL" id="JAH86839.1"/>
    </source>
</evidence>